<evidence type="ECO:0000256" key="6">
    <source>
        <dbReference type="ARBA" id="ARBA00034078"/>
    </source>
</evidence>
<comment type="similarity">
    <text evidence="1">Belongs to the complex I 24 kDa subunit family.</text>
</comment>
<organism evidence="9 10">
    <name type="scientific">Haloactinospora alba</name>
    <dbReference type="NCBI Taxonomy" id="405555"/>
    <lineage>
        <taxon>Bacteria</taxon>
        <taxon>Bacillati</taxon>
        <taxon>Actinomycetota</taxon>
        <taxon>Actinomycetes</taxon>
        <taxon>Streptosporangiales</taxon>
        <taxon>Nocardiopsidaceae</taxon>
        <taxon>Haloactinospora</taxon>
    </lineage>
</organism>
<dbReference type="NCBIfam" id="TIGR01958">
    <property type="entry name" value="nuoE_fam"/>
    <property type="match status" value="1"/>
</dbReference>
<dbReference type="InterPro" id="IPR041921">
    <property type="entry name" value="NuoE_N"/>
</dbReference>
<dbReference type="SUPFAM" id="SSF52833">
    <property type="entry name" value="Thioredoxin-like"/>
    <property type="match status" value="1"/>
</dbReference>
<reference evidence="9 10" key="1">
    <citation type="submission" date="2019-06" db="EMBL/GenBank/DDBJ databases">
        <title>Sequencing the genomes of 1000 actinobacteria strains.</title>
        <authorList>
            <person name="Klenk H.-P."/>
        </authorList>
    </citation>
    <scope>NUCLEOTIDE SEQUENCE [LARGE SCALE GENOMIC DNA]</scope>
    <source>
        <strain evidence="9 10">DSM 45015</strain>
    </source>
</reference>
<feature type="binding site" evidence="7">
    <location>
        <position position="128"/>
    </location>
    <ligand>
        <name>[2Fe-2S] cluster</name>
        <dbReference type="ChEBI" id="CHEBI:190135"/>
    </ligand>
</feature>
<feature type="region of interest" description="Disordered" evidence="8">
    <location>
        <begin position="213"/>
        <end position="233"/>
    </location>
</feature>
<evidence type="ECO:0000256" key="7">
    <source>
        <dbReference type="PIRSR" id="PIRSR000216-1"/>
    </source>
</evidence>
<comment type="cofactor">
    <cofactor evidence="7">
        <name>[2Fe-2S] cluster</name>
        <dbReference type="ChEBI" id="CHEBI:190135"/>
    </cofactor>
    <text evidence="7">Binds 1 [2Fe-2S] cluster.</text>
</comment>
<evidence type="ECO:0000256" key="1">
    <source>
        <dbReference type="ARBA" id="ARBA00010643"/>
    </source>
</evidence>
<dbReference type="Gene3D" id="1.10.10.1590">
    <property type="entry name" value="NADH-quinone oxidoreductase subunit E"/>
    <property type="match status" value="1"/>
</dbReference>
<evidence type="ECO:0000256" key="2">
    <source>
        <dbReference type="ARBA" id="ARBA00022714"/>
    </source>
</evidence>
<dbReference type="PROSITE" id="PS01099">
    <property type="entry name" value="COMPLEX1_24K"/>
    <property type="match status" value="1"/>
</dbReference>
<dbReference type="GO" id="GO:0046872">
    <property type="term" value="F:metal ion binding"/>
    <property type="evidence" value="ECO:0007669"/>
    <property type="project" value="UniProtKB-KW"/>
</dbReference>
<dbReference type="Proteomes" id="UP000317422">
    <property type="component" value="Unassembled WGS sequence"/>
</dbReference>
<dbReference type="Gene3D" id="3.40.30.10">
    <property type="entry name" value="Glutaredoxin"/>
    <property type="match status" value="1"/>
</dbReference>
<dbReference type="FunFam" id="1.10.10.1590:FF:000001">
    <property type="entry name" value="NADH-quinone oxidoreductase subunit E"/>
    <property type="match status" value="1"/>
</dbReference>
<evidence type="ECO:0000256" key="8">
    <source>
        <dbReference type="SAM" id="MobiDB-lite"/>
    </source>
</evidence>
<gene>
    <name evidence="9" type="ORF">FHX37_3107</name>
</gene>
<dbReference type="InterPro" id="IPR002023">
    <property type="entry name" value="NuoE-like"/>
</dbReference>
<feature type="binding site" evidence="7">
    <location>
        <position position="92"/>
    </location>
    <ligand>
        <name>[2Fe-2S] cluster</name>
        <dbReference type="ChEBI" id="CHEBI:190135"/>
    </ligand>
</feature>
<dbReference type="AlphaFoldDB" id="A0A543NMP7"/>
<evidence type="ECO:0000313" key="9">
    <source>
        <dbReference type="EMBL" id="TQN33108.1"/>
    </source>
</evidence>
<evidence type="ECO:0000256" key="5">
    <source>
        <dbReference type="ARBA" id="ARBA00023014"/>
    </source>
</evidence>
<proteinExistence type="inferred from homology"/>
<comment type="cofactor">
    <cofactor evidence="6">
        <name>[2Fe-2S] cluster</name>
        <dbReference type="ChEBI" id="CHEBI:190135"/>
    </cofactor>
</comment>
<feature type="binding site" evidence="7">
    <location>
        <position position="87"/>
    </location>
    <ligand>
        <name>[2Fe-2S] cluster</name>
        <dbReference type="ChEBI" id="CHEBI:190135"/>
    </ligand>
</feature>
<dbReference type="PANTHER" id="PTHR10371">
    <property type="entry name" value="NADH DEHYDROGENASE UBIQUINONE FLAVOPROTEIN 2, MITOCHONDRIAL"/>
    <property type="match status" value="1"/>
</dbReference>
<keyword evidence="4 7" id="KW-0408">Iron</keyword>
<dbReference type="InterPro" id="IPR036249">
    <property type="entry name" value="Thioredoxin-like_sf"/>
</dbReference>
<dbReference type="NCBIfam" id="NF005721">
    <property type="entry name" value="PRK07539.1-1"/>
    <property type="match status" value="1"/>
</dbReference>
<keyword evidence="2 7" id="KW-0001">2Fe-2S</keyword>
<dbReference type="InterPro" id="IPR042128">
    <property type="entry name" value="NuoE_dom"/>
</dbReference>
<name>A0A543NMP7_9ACTN</name>
<dbReference type="CDD" id="cd03064">
    <property type="entry name" value="TRX_Fd_NuoE"/>
    <property type="match status" value="1"/>
</dbReference>
<evidence type="ECO:0000256" key="3">
    <source>
        <dbReference type="ARBA" id="ARBA00022723"/>
    </source>
</evidence>
<dbReference type="Pfam" id="PF01257">
    <property type="entry name" value="2Fe-2S_thioredx"/>
    <property type="match status" value="1"/>
</dbReference>
<keyword evidence="5 7" id="KW-0411">Iron-sulfur</keyword>
<dbReference type="OrthoDB" id="9807941at2"/>
<evidence type="ECO:0000256" key="4">
    <source>
        <dbReference type="ARBA" id="ARBA00023004"/>
    </source>
</evidence>
<feature type="binding site" evidence="7">
    <location>
        <position position="132"/>
    </location>
    <ligand>
        <name>[2Fe-2S] cluster</name>
        <dbReference type="ChEBI" id="CHEBI:190135"/>
    </ligand>
</feature>
<dbReference type="EMBL" id="VFQC01000001">
    <property type="protein sequence ID" value="TQN33108.1"/>
    <property type="molecule type" value="Genomic_DNA"/>
</dbReference>
<dbReference type="PANTHER" id="PTHR10371:SF3">
    <property type="entry name" value="NADH DEHYDROGENASE [UBIQUINONE] FLAVOPROTEIN 2, MITOCHONDRIAL"/>
    <property type="match status" value="1"/>
</dbReference>
<evidence type="ECO:0000313" key="10">
    <source>
        <dbReference type="Proteomes" id="UP000317422"/>
    </source>
</evidence>
<protein>
    <submittedName>
        <fullName evidence="9">NADH dehydrogenase subunit E</fullName>
    </submittedName>
</protein>
<dbReference type="GO" id="GO:0003954">
    <property type="term" value="F:NADH dehydrogenase activity"/>
    <property type="evidence" value="ECO:0007669"/>
    <property type="project" value="TreeGrafter"/>
</dbReference>
<accession>A0A543NMP7</accession>
<keyword evidence="3 7" id="KW-0479">Metal-binding</keyword>
<dbReference type="PIRSF" id="PIRSF000216">
    <property type="entry name" value="NADH_DH_24kDa"/>
    <property type="match status" value="1"/>
</dbReference>
<sequence>MSRNFSEEVRQRLAAEAATIIDRYPRKRSALLPLLHLVQAEEGYVSQAGITFCAEQLDLTRTEVAAVVTFYTMYKREPGGEYHVGVCTNTLCAVMGGDEIFASLKEHLELDNTETTEDGKVSLEHVECNAACDFAPVVMVNWEFFDNQTPDSARELVDNLRSGADVRPTRGPEQLCTWRQASRLLAGFADDHATEGVQAGEPTLAGLRVARERGWSAPDAADTEATTDQGGTA</sequence>
<dbReference type="GO" id="GO:0051537">
    <property type="term" value="F:2 iron, 2 sulfur cluster binding"/>
    <property type="evidence" value="ECO:0007669"/>
    <property type="project" value="UniProtKB-KW"/>
</dbReference>
<feature type="compositionally biased region" description="Low complexity" evidence="8">
    <location>
        <begin position="219"/>
        <end position="233"/>
    </location>
</feature>
<keyword evidence="10" id="KW-1185">Reference proteome</keyword>
<dbReference type="RefSeq" id="WP_141924521.1">
    <property type="nucleotide sequence ID" value="NZ_VFQC01000001.1"/>
</dbReference>
<comment type="caution">
    <text evidence="9">The sequence shown here is derived from an EMBL/GenBank/DDBJ whole genome shotgun (WGS) entry which is preliminary data.</text>
</comment>